<keyword evidence="2" id="KW-0472">Membrane</keyword>
<accession>A0A1I7NQS7</accession>
<protein>
    <submittedName>
        <fullName evidence="3">Uncharacterized protein</fullName>
    </submittedName>
</protein>
<organism evidence="3 4">
    <name type="scientific">Devosia crocina</name>
    <dbReference type="NCBI Taxonomy" id="429728"/>
    <lineage>
        <taxon>Bacteria</taxon>
        <taxon>Pseudomonadati</taxon>
        <taxon>Pseudomonadota</taxon>
        <taxon>Alphaproteobacteria</taxon>
        <taxon>Hyphomicrobiales</taxon>
        <taxon>Devosiaceae</taxon>
        <taxon>Devosia</taxon>
    </lineage>
</organism>
<evidence type="ECO:0000313" key="4">
    <source>
        <dbReference type="Proteomes" id="UP000199074"/>
    </source>
</evidence>
<feature type="region of interest" description="Disordered" evidence="1">
    <location>
        <begin position="1"/>
        <end position="43"/>
    </location>
</feature>
<evidence type="ECO:0000256" key="2">
    <source>
        <dbReference type="SAM" id="Phobius"/>
    </source>
</evidence>
<reference evidence="3 4" key="1">
    <citation type="submission" date="2016-10" db="EMBL/GenBank/DDBJ databases">
        <authorList>
            <person name="de Groot N.N."/>
        </authorList>
    </citation>
    <scope>NUCLEOTIDE SEQUENCE [LARGE SCALE GENOMIC DNA]</scope>
    <source>
        <strain evidence="3 4">IPL20</strain>
    </source>
</reference>
<keyword evidence="2" id="KW-0812">Transmembrane</keyword>
<keyword evidence="2" id="KW-1133">Transmembrane helix</keyword>
<dbReference type="AlphaFoldDB" id="A0A1I7NQS7"/>
<sequence>MDDKPGEQPASMAEPIAVTPDMRVSREAAHAQPSPTLRRRRRPMRPPVAIAAVAALVGVAALAATGWVYSDMRREIVRLSTDVAQLRLSLDLYVQRDGGSSPSAVAESAGASQAAIETLENRLSILEENWRGAATGAGQPASLPPISGPAVSAQSDGDCLPSGMRILVTSGDAYPVCGTDATVRVMNVSNGYISLTDGTTVPSGSAVPLVGTACMIGVTSGGDEATTGYAEIRVSC</sequence>
<feature type="transmembrane region" description="Helical" evidence="2">
    <location>
        <begin position="48"/>
        <end position="69"/>
    </location>
</feature>
<dbReference type="RefSeq" id="WP_139232593.1">
    <property type="nucleotide sequence ID" value="NZ_FPCK01000003.1"/>
</dbReference>
<proteinExistence type="predicted"/>
<gene>
    <name evidence="3" type="ORF">SAMN05216456_2685</name>
</gene>
<dbReference type="Proteomes" id="UP000199074">
    <property type="component" value="Unassembled WGS sequence"/>
</dbReference>
<evidence type="ECO:0000313" key="3">
    <source>
        <dbReference type="EMBL" id="SFV36975.1"/>
    </source>
</evidence>
<name>A0A1I7NQS7_9HYPH</name>
<dbReference type="OrthoDB" id="7949448at2"/>
<evidence type="ECO:0000256" key="1">
    <source>
        <dbReference type="SAM" id="MobiDB-lite"/>
    </source>
</evidence>
<keyword evidence="4" id="KW-1185">Reference proteome</keyword>
<dbReference type="EMBL" id="FPCK01000003">
    <property type="protein sequence ID" value="SFV36975.1"/>
    <property type="molecule type" value="Genomic_DNA"/>
</dbReference>